<keyword evidence="2" id="KW-0472">Membrane</keyword>
<feature type="transmembrane region" description="Helical" evidence="2">
    <location>
        <begin position="36"/>
        <end position="61"/>
    </location>
</feature>
<feature type="transmembrane region" description="Helical" evidence="2">
    <location>
        <begin position="469"/>
        <end position="488"/>
    </location>
</feature>
<evidence type="ECO:0000256" key="2">
    <source>
        <dbReference type="SAM" id="Phobius"/>
    </source>
</evidence>
<proteinExistence type="predicted"/>
<accession>A0A6A6QIB2</accession>
<evidence type="ECO:0000259" key="3">
    <source>
        <dbReference type="Pfam" id="PF20163"/>
    </source>
</evidence>
<protein>
    <recommendedName>
        <fullName evidence="3">DUF6536 domain-containing protein</fullName>
    </recommendedName>
</protein>
<organism evidence="4 5">
    <name type="scientific">Lophium mytilinum</name>
    <dbReference type="NCBI Taxonomy" id="390894"/>
    <lineage>
        <taxon>Eukaryota</taxon>
        <taxon>Fungi</taxon>
        <taxon>Dikarya</taxon>
        <taxon>Ascomycota</taxon>
        <taxon>Pezizomycotina</taxon>
        <taxon>Dothideomycetes</taxon>
        <taxon>Pleosporomycetidae</taxon>
        <taxon>Mytilinidiales</taxon>
        <taxon>Mytilinidiaceae</taxon>
        <taxon>Lophium</taxon>
    </lineage>
</organism>
<dbReference type="PANTHER" id="PTHR35395:SF1">
    <property type="entry name" value="DUF6536 DOMAIN-CONTAINING PROTEIN"/>
    <property type="match status" value="1"/>
</dbReference>
<feature type="transmembrane region" description="Helical" evidence="2">
    <location>
        <begin position="508"/>
        <end position="528"/>
    </location>
</feature>
<dbReference type="Pfam" id="PF20163">
    <property type="entry name" value="DUF6536"/>
    <property type="match status" value="1"/>
</dbReference>
<feature type="transmembrane region" description="Helical" evidence="2">
    <location>
        <begin position="348"/>
        <end position="368"/>
    </location>
</feature>
<dbReference type="EMBL" id="MU004195">
    <property type="protein sequence ID" value="KAF2491784.1"/>
    <property type="molecule type" value="Genomic_DNA"/>
</dbReference>
<feature type="transmembrane region" description="Helical" evidence="2">
    <location>
        <begin position="433"/>
        <end position="457"/>
    </location>
</feature>
<evidence type="ECO:0000313" key="5">
    <source>
        <dbReference type="Proteomes" id="UP000799750"/>
    </source>
</evidence>
<dbReference type="OrthoDB" id="5429634at2759"/>
<dbReference type="Proteomes" id="UP000799750">
    <property type="component" value="Unassembled WGS sequence"/>
</dbReference>
<keyword evidence="2" id="KW-1133">Transmembrane helix</keyword>
<feature type="region of interest" description="Disordered" evidence="1">
    <location>
        <begin position="1"/>
        <end position="24"/>
    </location>
</feature>
<keyword evidence="5" id="KW-1185">Reference proteome</keyword>
<dbReference type="PANTHER" id="PTHR35395">
    <property type="entry name" value="DUF6536 DOMAIN-CONTAINING PROTEIN"/>
    <property type="match status" value="1"/>
</dbReference>
<feature type="domain" description="DUF6536" evidence="3">
    <location>
        <begin position="34"/>
        <end position="186"/>
    </location>
</feature>
<evidence type="ECO:0000313" key="4">
    <source>
        <dbReference type="EMBL" id="KAF2491784.1"/>
    </source>
</evidence>
<feature type="transmembrane region" description="Helical" evidence="2">
    <location>
        <begin position="617"/>
        <end position="638"/>
    </location>
</feature>
<gene>
    <name evidence="4" type="ORF">BU16DRAFT_574727</name>
</gene>
<dbReference type="AlphaFoldDB" id="A0A6A6QIB2"/>
<sequence length="705" mass="76480">MHSESTAYSHVIDDSDHTDPSLSQKSWHHTRTGWPVGILSAAILSFLIFLLNFLFTVITVAKQGYAADGRQTLYDGACSETRTLNVGVHVLINVFSTALLGASNYAMQCLVAPTRGELDKTHVKGGWMDVGVLSLRNLRGVGRRKVVLWGLLGVTSLPLHLFYNSVIFSSIAANEYQIFTVNPAFVAGSFNYTDPYCGGEDAATTLGNCSGKRLHTLANANNGSLQRLSPADCITAYGQNFVTDRNTLLLVVNTTSNPRDSSPAAILQMTASQNEEAGCNRPNEKYPWICQQDGSSCRSKDYTPCESRLDAIKANASGWQPFEADYPVLYCLSETVPEHCKLQFSFQLGIIVTVLNLAKVIIFAYLVLSGLNTPLMTVGDAIASFLDRPDAATEGMSLLAKDDVVKGKSGNWTHNPVYRAERRRWFAAASKTRWIVCISMYIAALSTCAALLIHFIPYIQSLSHLSTRALLNLGLGAVTPLTFILWNIPSRGVSGLMSNVLVANTPQLILSLLYFTLNGLATAMYNAYEWSRYARARKGLRVSTPRGEQRSTYFLSLPYRVAMPLMAASGVLHWLVSQSLFLVVIEGYAFRESDGDDGGRLRHDVYNDQMTCGWSPVGILCTVLVGVALVGWVLVLGLRRFGTGMPVAGGCSVAIAAACHGAGGEEEAALKRVQWGVTGVKNGGLAQCGFSAGSVEEPQDGVLYK</sequence>
<evidence type="ECO:0000256" key="1">
    <source>
        <dbReference type="SAM" id="MobiDB-lite"/>
    </source>
</evidence>
<feature type="transmembrane region" description="Helical" evidence="2">
    <location>
        <begin position="557"/>
        <end position="576"/>
    </location>
</feature>
<name>A0A6A6QIB2_9PEZI</name>
<reference evidence="4" key="1">
    <citation type="journal article" date="2020" name="Stud. Mycol.">
        <title>101 Dothideomycetes genomes: a test case for predicting lifestyles and emergence of pathogens.</title>
        <authorList>
            <person name="Haridas S."/>
            <person name="Albert R."/>
            <person name="Binder M."/>
            <person name="Bloem J."/>
            <person name="Labutti K."/>
            <person name="Salamov A."/>
            <person name="Andreopoulos B."/>
            <person name="Baker S."/>
            <person name="Barry K."/>
            <person name="Bills G."/>
            <person name="Bluhm B."/>
            <person name="Cannon C."/>
            <person name="Castanera R."/>
            <person name="Culley D."/>
            <person name="Daum C."/>
            <person name="Ezra D."/>
            <person name="Gonzalez J."/>
            <person name="Henrissat B."/>
            <person name="Kuo A."/>
            <person name="Liang C."/>
            <person name="Lipzen A."/>
            <person name="Lutzoni F."/>
            <person name="Magnuson J."/>
            <person name="Mondo S."/>
            <person name="Nolan M."/>
            <person name="Ohm R."/>
            <person name="Pangilinan J."/>
            <person name="Park H.-J."/>
            <person name="Ramirez L."/>
            <person name="Alfaro M."/>
            <person name="Sun H."/>
            <person name="Tritt A."/>
            <person name="Yoshinaga Y."/>
            <person name="Zwiers L.-H."/>
            <person name="Turgeon B."/>
            <person name="Goodwin S."/>
            <person name="Spatafora J."/>
            <person name="Crous P."/>
            <person name="Grigoriev I."/>
        </authorList>
    </citation>
    <scope>NUCLEOTIDE SEQUENCE</scope>
    <source>
        <strain evidence="4">CBS 269.34</strain>
    </source>
</reference>
<keyword evidence="2" id="KW-0812">Transmembrane</keyword>
<dbReference type="InterPro" id="IPR046623">
    <property type="entry name" value="DUF6536"/>
</dbReference>